<name>A0ABZ2M549_9BACT</name>
<evidence type="ECO:0000259" key="1">
    <source>
        <dbReference type="SMART" id="SM00065"/>
    </source>
</evidence>
<feature type="domain" description="GAF" evidence="1">
    <location>
        <begin position="56"/>
        <end position="203"/>
    </location>
</feature>
<proteinExistence type="predicted"/>
<evidence type="ECO:0000313" key="2">
    <source>
        <dbReference type="EMBL" id="WXB17740.1"/>
    </source>
</evidence>
<dbReference type="SUPFAM" id="SSF55781">
    <property type="entry name" value="GAF domain-like"/>
    <property type="match status" value="1"/>
</dbReference>
<dbReference type="SMART" id="SM00065">
    <property type="entry name" value="GAF"/>
    <property type="match status" value="1"/>
</dbReference>
<keyword evidence="3" id="KW-1185">Reference proteome</keyword>
<gene>
    <name evidence="2" type="ORF">LZC94_10805</name>
</gene>
<dbReference type="Pfam" id="PF13185">
    <property type="entry name" value="GAF_2"/>
    <property type="match status" value="1"/>
</dbReference>
<dbReference type="EMBL" id="CP089984">
    <property type="protein sequence ID" value="WXB17740.1"/>
    <property type="molecule type" value="Genomic_DNA"/>
</dbReference>
<dbReference type="Gene3D" id="3.30.450.40">
    <property type="match status" value="1"/>
</dbReference>
<protein>
    <submittedName>
        <fullName evidence="2">GAF domain-containing protein</fullName>
    </submittedName>
</protein>
<reference evidence="2 3" key="1">
    <citation type="submission" date="2021-12" db="EMBL/GenBank/DDBJ databases">
        <title>Discovery of the Pendulisporaceae a myxobacterial family with distinct sporulation behavior and unique specialized metabolism.</title>
        <authorList>
            <person name="Garcia R."/>
            <person name="Popoff A."/>
            <person name="Bader C.D."/>
            <person name="Loehr J."/>
            <person name="Walesch S."/>
            <person name="Walt C."/>
            <person name="Boldt J."/>
            <person name="Bunk B."/>
            <person name="Haeckl F.J.F.P.J."/>
            <person name="Gunesch A.P."/>
            <person name="Birkelbach J."/>
            <person name="Nuebel U."/>
            <person name="Pietschmann T."/>
            <person name="Bach T."/>
            <person name="Mueller R."/>
        </authorList>
    </citation>
    <scope>NUCLEOTIDE SEQUENCE [LARGE SCALE GENOMIC DNA]</scope>
    <source>
        <strain evidence="2 3">MSr11954</strain>
    </source>
</reference>
<dbReference type="InterPro" id="IPR003018">
    <property type="entry name" value="GAF"/>
</dbReference>
<dbReference type="RefSeq" id="WP_394827381.1">
    <property type="nucleotide sequence ID" value="NZ_CP089984.1"/>
</dbReference>
<dbReference type="Proteomes" id="UP001370348">
    <property type="component" value="Chromosome"/>
</dbReference>
<evidence type="ECO:0000313" key="3">
    <source>
        <dbReference type="Proteomes" id="UP001370348"/>
    </source>
</evidence>
<accession>A0ABZ2M549</accession>
<dbReference type="InterPro" id="IPR029016">
    <property type="entry name" value="GAF-like_dom_sf"/>
</dbReference>
<sequence>MAAHCLVAWRLSGSTRGLIFFAGAVFAVDVCPSTIRTYTFFAISYRPMDLLSQLESAGSNLDEALRAVLRHFQAQIGTIHILQDDGMLHLAASTPGIPEPVLAASRCIPVGKGIAGLAVQRKAPVNMCNLQTDTSGDARPGARATGAMGSLCVPLLRGEDAVGALGIAVLGERTFGPEDEDALLEAGRVLARLDHPGVREKGQPGGPPPT</sequence>
<organism evidence="2 3">
    <name type="scientific">Pendulispora albinea</name>
    <dbReference type="NCBI Taxonomy" id="2741071"/>
    <lineage>
        <taxon>Bacteria</taxon>
        <taxon>Pseudomonadati</taxon>
        <taxon>Myxococcota</taxon>
        <taxon>Myxococcia</taxon>
        <taxon>Myxococcales</taxon>
        <taxon>Sorangiineae</taxon>
        <taxon>Pendulisporaceae</taxon>
        <taxon>Pendulispora</taxon>
    </lineage>
</organism>